<evidence type="ECO:0000313" key="1">
    <source>
        <dbReference type="EMBL" id="BCN31282.1"/>
    </source>
</evidence>
<dbReference type="KEGG" id="ahb:bsdtb5_25770"/>
<sequence length="173" mass="20350">MKRRCCFIGQESLNEVMVYMETQGTKELISKIEKVIDCLVSNNNVSEFICNMDIGLTIHAAKSVLNMKKKYSFLKLRCAIPYETQSEYYPEYVRDKYYSIIEHCDNEVLVSRQKSPIARERSIQYMIDRSDIVFFICEKSYLNKIKRYVSMTNADKKYVYLNPKTGKAIVLVR</sequence>
<dbReference type="Pfam" id="PF06908">
    <property type="entry name" value="YpsA"/>
    <property type="match status" value="1"/>
</dbReference>
<dbReference type="InterPro" id="IPR010697">
    <property type="entry name" value="YspA"/>
</dbReference>
<dbReference type="PANTHER" id="PTHR38440:SF1">
    <property type="entry name" value="UPF0398 PROTEIN SPR0331"/>
    <property type="match status" value="1"/>
</dbReference>
<organism evidence="1 2">
    <name type="scientific">Anaeromicropila herbilytica</name>
    <dbReference type="NCBI Taxonomy" id="2785025"/>
    <lineage>
        <taxon>Bacteria</taxon>
        <taxon>Bacillati</taxon>
        <taxon>Bacillota</taxon>
        <taxon>Clostridia</taxon>
        <taxon>Lachnospirales</taxon>
        <taxon>Lachnospiraceae</taxon>
        <taxon>Anaeromicropila</taxon>
    </lineage>
</organism>
<accession>A0A7R7ID77</accession>
<dbReference type="Proteomes" id="UP000595897">
    <property type="component" value="Chromosome"/>
</dbReference>
<dbReference type="EMBL" id="AP024169">
    <property type="protein sequence ID" value="BCN31282.1"/>
    <property type="molecule type" value="Genomic_DNA"/>
</dbReference>
<name>A0A7R7ID77_9FIRM</name>
<evidence type="ECO:0000313" key="2">
    <source>
        <dbReference type="Proteomes" id="UP000595897"/>
    </source>
</evidence>
<proteinExistence type="predicted"/>
<dbReference type="RefSeq" id="WP_271712415.1">
    <property type="nucleotide sequence ID" value="NZ_AP024169.1"/>
</dbReference>
<keyword evidence="2" id="KW-1185">Reference proteome</keyword>
<dbReference type="Gene3D" id="3.40.50.450">
    <property type="match status" value="1"/>
</dbReference>
<dbReference type="AlphaFoldDB" id="A0A7R7ID77"/>
<gene>
    <name evidence="1" type="ORF">bsdtb5_25770</name>
</gene>
<dbReference type="PANTHER" id="PTHR38440">
    <property type="entry name" value="UPF0398 PROTEIN YPSA"/>
    <property type="match status" value="1"/>
</dbReference>
<dbReference type="SUPFAM" id="SSF102405">
    <property type="entry name" value="MCP/YpsA-like"/>
    <property type="match status" value="1"/>
</dbReference>
<reference evidence="1 2" key="1">
    <citation type="submission" date="2020-11" db="EMBL/GenBank/DDBJ databases">
        <title>Draft genome sequencing of a Lachnospiraceae strain isolated from anoxic soil subjected to BSD treatment.</title>
        <authorList>
            <person name="Uek A."/>
            <person name="Tonouchi A."/>
        </authorList>
    </citation>
    <scope>NUCLEOTIDE SEQUENCE [LARGE SCALE GENOMIC DNA]</scope>
    <source>
        <strain evidence="1 2">TB5</strain>
    </source>
</reference>
<protein>
    <submittedName>
        <fullName evidence="1">Uncharacterized protein</fullName>
    </submittedName>
</protein>